<name>A0ABS1I8U3_9PROT</name>
<gene>
    <name evidence="2" type="ORF">JJL56_32170</name>
</gene>
<reference evidence="2 3" key="1">
    <citation type="submission" date="2021-01" db="EMBL/GenBank/DDBJ databases">
        <title>Azospirillum sp. YIM DDC1 draft genome.</title>
        <authorList>
            <person name="Wang Y.-X."/>
        </authorList>
    </citation>
    <scope>NUCLEOTIDE SEQUENCE [LARGE SCALE GENOMIC DNA]</scope>
    <source>
        <strain evidence="2 3">YIM DDC1</strain>
    </source>
</reference>
<dbReference type="RefSeq" id="WP_200487843.1">
    <property type="nucleotide sequence ID" value="NZ_JAEPIV010000064.1"/>
</dbReference>
<evidence type="ECO:0000256" key="1">
    <source>
        <dbReference type="SAM" id="MobiDB-lite"/>
    </source>
</evidence>
<comment type="caution">
    <text evidence="2">The sequence shown here is derived from an EMBL/GenBank/DDBJ whole genome shotgun (WGS) entry which is preliminary data.</text>
</comment>
<keyword evidence="3" id="KW-1185">Reference proteome</keyword>
<proteinExistence type="predicted"/>
<accession>A0ABS1I8U3</accession>
<sequence length="59" mass="6594">MTRPDLSRLSLEEKDTLILALLERVAALGAKLNQRPKTPNNLSLPLSHGQKANRPPRPR</sequence>
<evidence type="ECO:0008006" key="4">
    <source>
        <dbReference type="Google" id="ProtNLM"/>
    </source>
</evidence>
<feature type="compositionally biased region" description="Polar residues" evidence="1">
    <location>
        <begin position="35"/>
        <end position="44"/>
    </location>
</feature>
<evidence type="ECO:0000313" key="2">
    <source>
        <dbReference type="EMBL" id="MBK4723502.1"/>
    </source>
</evidence>
<feature type="region of interest" description="Disordered" evidence="1">
    <location>
        <begin position="32"/>
        <end position="59"/>
    </location>
</feature>
<dbReference type="Proteomes" id="UP000654452">
    <property type="component" value="Unassembled WGS sequence"/>
</dbReference>
<dbReference type="EMBL" id="JAEPIV010000064">
    <property type="protein sequence ID" value="MBK4723502.1"/>
    <property type="molecule type" value="Genomic_DNA"/>
</dbReference>
<evidence type="ECO:0000313" key="3">
    <source>
        <dbReference type="Proteomes" id="UP000654452"/>
    </source>
</evidence>
<protein>
    <recommendedName>
        <fullName evidence="4">IS66 family transposase</fullName>
    </recommendedName>
</protein>
<organism evidence="2 3">
    <name type="scientific">Azospirillum aestuarii</name>
    <dbReference type="NCBI Taxonomy" id="2802052"/>
    <lineage>
        <taxon>Bacteria</taxon>
        <taxon>Pseudomonadati</taxon>
        <taxon>Pseudomonadota</taxon>
        <taxon>Alphaproteobacteria</taxon>
        <taxon>Rhodospirillales</taxon>
        <taxon>Azospirillaceae</taxon>
        <taxon>Azospirillum</taxon>
    </lineage>
</organism>